<dbReference type="PROSITE" id="PS51819">
    <property type="entry name" value="VOC"/>
    <property type="match status" value="1"/>
</dbReference>
<reference evidence="4 5" key="1">
    <citation type="journal article" date="2009" name="Stand. Genomic Sci.">
        <title>Complete genome sequence of Acidimicrobium ferrooxidans type strain (ICP).</title>
        <authorList>
            <person name="Clum A."/>
            <person name="Nolan M."/>
            <person name="Lang E."/>
            <person name="Glavina Del Rio T."/>
            <person name="Tice H."/>
            <person name="Copeland A."/>
            <person name="Cheng J.F."/>
            <person name="Lucas S."/>
            <person name="Chen F."/>
            <person name="Bruce D."/>
            <person name="Goodwin L."/>
            <person name="Pitluck S."/>
            <person name="Ivanova N."/>
            <person name="Mavrommatis K."/>
            <person name="Mikhailova N."/>
            <person name="Pati A."/>
            <person name="Chen A."/>
            <person name="Palaniappan K."/>
            <person name="Goker M."/>
            <person name="Spring S."/>
            <person name="Land M."/>
            <person name="Hauser L."/>
            <person name="Chang Y.J."/>
            <person name="Jeffries C.C."/>
            <person name="Chain P."/>
            <person name="Bristow J."/>
            <person name="Eisen J.A."/>
            <person name="Markowitz V."/>
            <person name="Hugenholtz P."/>
            <person name="Kyrpides N.C."/>
            <person name="Klenk H.P."/>
            <person name="Lapidus A."/>
        </authorList>
    </citation>
    <scope>NUCLEOTIDE SEQUENCE [LARGE SCALE GENOMIC DNA]</scope>
    <source>
        <strain evidence="5">DSM 10331 / JCM 15462 / NBRC 103882 / ICP</strain>
    </source>
</reference>
<dbReference type="HOGENOM" id="CLU_046006_5_2_11"/>
<dbReference type="EMBL" id="CP001631">
    <property type="protein sequence ID" value="ACU53075.1"/>
    <property type="molecule type" value="Genomic_DNA"/>
</dbReference>
<dbReference type="InterPro" id="IPR037523">
    <property type="entry name" value="VOC_core"/>
</dbReference>
<keyword evidence="2" id="KW-0479">Metal-binding</keyword>
<comment type="similarity">
    <text evidence="1">Belongs to the methylmalonyl-CoA epimerase family.</text>
</comment>
<name>C7M1M6_ACIFD</name>
<proteinExistence type="inferred from homology"/>
<evidence type="ECO:0000256" key="1">
    <source>
        <dbReference type="ARBA" id="ARBA00009308"/>
    </source>
</evidence>
<dbReference type="OrthoDB" id="7187210at2"/>
<accession>C7M1M6</accession>
<dbReference type="InterPro" id="IPR051785">
    <property type="entry name" value="MMCE/EMCE_epimerase"/>
</dbReference>
<dbReference type="NCBIfam" id="TIGR03081">
    <property type="entry name" value="metmalonyl_epim"/>
    <property type="match status" value="1"/>
</dbReference>
<dbReference type="PANTHER" id="PTHR43048">
    <property type="entry name" value="METHYLMALONYL-COA EPIMERASE"/>
    <property type="match status" value="1"/>
</dbReference>
<dbReference type="InterPro" id="IPR017515">
    <property type="entry name" value="MeMalonyl-CoA_epimerase"/>
</dbReference>
<dbReference type="AlphaFoldDB" id="C7M1M6"/>
<gene>
    <name evidence="4" type="ordered locus">Afer_0104</name>
</gene>
<dbReference type="Gene3D" id="3.10.180.10">
    <property type="entry name" value="2,3-Dihydroxybiphenyl 1,2-Dioxygenase, domain 1"/>
    <property type="match status" value="1"/>
</dbReference>
<keyword evidence="5" id="KW-1185">Reference proteome</keyword>
<evidence type="ECO:0000256" key="2">
    <source>
        <dbReference type="ARBA" id="ARBA00022723"/>
    </source>
</evidence>
<dbReference type="GO" id="GO:0004493">
    <property type="term" value="F:methylmalonyl-CoA epimerase activity"/>
    <property type="evidence" value="ECO:0007669"/>
    <property type="project" value="TreeGrafter"/>
</dbReference>
<evidence type="ECO:0000259" key="3">
    <source>
        <dbReference type="PROSITE" id="PS51819"/>
    </source>
</evidence>
<sequence length="137" mass="15005">MDEPEIDHVGIAVDDLDAAIARWEALGARLAHREHVDSDGIEEVMLAVGPSFIQLVAPTREDSPVARFLARRGPGIHHLALRVQSCRDALEEARRQGFDPIDEVPRRGSRGTTVAFVHPRSTGGVLIEFVEEPPATD</sequence>
<dbReference type="InterPro" id="IPR029068">
    <property type="entry name" value="Glyas_Bleomycin-R_OHBP_Dase"/>
</dbReference>
<organism evidence="4 5">
    <name type="scientific">Acidimicrobium ferrooxidans (strain DSM 10331 / JCM 15462 / NBRC 103882 / ICP)</name>
    <dbReference type="NCBI Taxonomy" id="525909"/>
    <lineage>
        <taxon>Bacteria</taxon>
        <taxon>Bacillati</taxon>
        <taxon>Actinomycetota</taxon>
        <taxon>Acidimicrobiia</taxon>
        <taxon>Acidimicrobiales</taxon>
        <taxon>Acidimicrobiaceae</taxon>
        <taxon>Acidimicrobium</taxon>
    </lineage>
</organism>
<dbReference type="eggNOG" id="COG0346">
    <property type="taxonomic scope" value="Bacteria"/>
</dbReference>
<dbReference type="GO" id="GO:0046491">
    <property type="term" value="P:L-methylmalonyl-CoA metabolic process"/>
    <property type="evidence" value="ECO:0007669"/>
    <property type="project" value="TreeGrafter"/>
</dbReference>
<dbReference type="SUPFAM" id="SSF54593">
    <property type="entry name" value="Glyoxalase/Bleomycin resistance protein/Dihydroxybiphenyl dioxygenase"/>
    <property type="match status" value="1"/>
</dbReference>
<dbReference type="STRING" id="525909.Afer_0104"/>
<dbReference type="Proteomes" id="UP000000771">
    <property type="component" value="Chromosome"/>
</dbReference>
<dbReference type="GO" id="GO:0046872">
    <property type="term" value="F:metal ion binding"/>
    <property type="evidence" value="ECO:0007669"/>
    <property type="project" value="UniProtKB-KW"/>
</dbReference>
<dbReference type="RefSeq" id="WP_012784194.1">
    <property type="nucleotide sequence ID" value="NC_013124.1"/>
</dbReference>
<dbReference type="PANTHER" id="PTHR43048:SF3">
    <property type="entry name" value="METHYLMALONYL-COA EPIMERASE, MITOCHONDRIAL"/>
    <property type="match status" value="1"/>
</dbReference>
<evidence type="ECO:0000313" key="4">
    <source>
        <dbReference type="EMBL" id="ACU53075.1"/>
    </source>
</evidence>
<dbReference type="KEGG" id="afo:Afer_0104"/>
<feature type="domain" description="VOC" evidence="3">
    <location>
        <begin position="5"/>
        <end position="132"/>
    </location>
</feature>
<dbReference type="CDD" id="cd07249">
    <property type="entry name" value="MMCE"/>
    <property type="match status" value="1"/>
</dbReference>
<dbReference type="Pfam" id="PF13669">
    <property type="entry name" value="Glyoxalase_4"/>
    <property type="match status" value="1"/>
</dbReference>
<protein>
    <submittedName>
        <fullName evidence="4">Methylmalonyl-CoA epimerase</fullName>
    </submittedName>
</protein>
<evidence type="ECO:0000313" key="5">
    <source>
        <dbReference type="Proteomes" id="UP000000771"/>
    </source>
</evidence>